<dbReference type="Proteomes" id="UP000777173">
    <property type="component" value="Unassembled WGS sequence"/>
</dbReference>
<reference evidence="8 11" key="1">
    <citation type="submission" date="2018-08" db="EMBL/GenBank/DDBJ databases">
        <title>A genome reference for cultivated species of the human gut microbiota.</title>
        <authorList>
            <person name="Zou Y."/>
            <person name="Xue W."/>
            <person name="Luo G."/>
        </authorList>
    </citation>
    <scope>NUCLEOTIDE SEQUENCE [LARGE SCALE GENOMIC DNA]</scope>
    <source>
        <strain evidence="8 11">AF14-1AC</strain>
    </source>
</reference>
<dbReference type="EMBL" id="VVYY01000003">
    <property type="protein sequence ID" value="KAA5399897.1"/>
    <property type="molecule type" value="Genomic_DNA"/>
</dbReference>
<dbReference type="EMBL" id="BQOB01000001">
    <property type="protein sequence ID" value="GKH81388.1"/>
    <property type="molecule type" value="Genomic_DNA"/>
</dbReference>
<dbReference type="EMBL" id="SLTX01000001">
    <property type="protein sequence ID" value="TDB06515.1"/>
    <property type="molecule type" value="Genomic_DNA"/>
</dbReference>
<dbReference type="EMBL" id="QRZL01000004">
    <property type="protein sequence ID" value="RGV79992.1"/>
    <property type="molecule type" value="Genomic_DNA"/>
</dbReference>
<dbReference type="Proteomes" id="UP001055104">
    <property type="component" value="Unassembled WGS sequence"/>
</dbReference>
<evidence type="ECO:0000313" key="4">
    <source>
        <dbReference type="EMBL" id="KAA5399897.1"/>
    </source>
</evidence>
<evidence type="ECO:0000313" key="12">
    <source>
        <dbReference type="Proteomes" id="UP000294527"/>
    </source>
</evidence>
<evidence type="ECO:0000313" key="15">
    <source>
        <dbReference type="Proteomes" id="UP000441162"/>
    </source>
</evidence>
<dbReference type="Proteomes" id="UP000283678">
    <property type="component" value="Unassembled WGS sequence"/>
</dbReference>
<evidence type="ECO:0000313" key="10">
    <source>
        <dbReference type="EMBL" id="TDB06515.1"/>
    </source>
</evidence>
<evidence type="ECO:0000313" key="9">
    <source>
        <dbReference type="EMBL" id="TDA73178.1"/>
    </source>
</evidence>
<evidence type="ECO:0000313" key="11">
    <source>
        <dbReference type="Proteomes" id="UP000283678"/>
    </source>
</evidence>
<dbReference type="Proteomes" id="UP000500949">
    <property type="component" value="Chromosome"/>
</dbReference>
<dbReference type="Proteomes" id="UP000481700">
    <property type="component" value="Unassembled WGS sequence"/>
</dbReference>
<evidence type="ECO:0000313" key="18">
    <source>
        <dbReference type="Proteomes" id="UP000500949"/>
    </source>
</evidence>
<dbReference type="GeneID" id="93445717"/>
<dbReference type="EMBL" id="VVZV01000007">
    <property type="protein sequence ID" value="KAA5321340.1"/>
    <property type="molecule type" value="Genomic_DNA"/>
</dbReference>
<evidence type="ECO:0008006" key="19">
    <source>
        <dbReference type="Google" id="ProtNLM"/>
    </source>
</evidence>
<dbReference type="RefSeq" id="WP_007836243.1">
    <property type="nucleotide sequence ID" value="NZ_BAABYF010000002.1"/>
</dbReference>
<dbReference type="AlphaFoldDB" id="A0A076IV35"/>
<reference evidence="6" key="5">
    <citation type="submission" date="2021-06" db="EMBL/GenBank/DDBJ databases">
        <title>Collection of gut derived symbiotic bacterial strains cultured from healthy donors.</title>
        <authorList>
            <person name="Lin H."/>
            <person name="Littmann E."/>
            <person name="Pamer E.G."/>
        </authorList>
    </citation>
    <scope>NUCLEOTIDE SEQUENCE</scope>
    <source>
        <strain evidence="6">MSK.5.10</strain>
    </source>
</reference>
<dbReference type="EMBL" id="VVZA01000003">
    <property type="protein sequence ID" value="KAA5406842.1"/>
    <property type="molecule type" value="Genomic_DNA"/>
</dbReference>
<reference evidence="12 13" key="3">
    <citation type="journal article" date="2019" name="Nat. Microbiol.">
        <title>Genomic variation and strain-specific functional adaptation in the human gut microbiome during early life.</title>
        <authorList>
            <person name="Vatanen T."/>
            <person name="Plichta D.R."/>
            <person name="Somani J."/>
            <person name="Munch P.C."/>
            <person name="Arthur T.D."/>
            <person name="Hall A.B."/>
            <person name="Rudolf S."/>
            <person name="Oakeley E.J."/>
            <person name="Ke X."/>
            <person name="Young R.A."/>
            <person name="Haiser H.J."/>
            <person name="Kolde R."/>
            <person name="Yassour M."/>
            <person name="Luopajarvi K."/>
            <person name="Siljander H."/>
            <person name="Virtanen S.M."/>
            <person name="Ilonen J."/>
            <person name="Uibo R."/>
            <person name="Tillmann V."/>
            <person name="Mokurov S."/>
            <person name="Dorshakova N."/>
            <person name="Porter J.A."/>
            <person name="McHardy A.C."/>
            <person name="Lahdesmaki H."/>
            <person name="Vlamakis H."/>
            <person name="Huttenhower C."/>
            <person name="Knip M."/>
            <person name="Xavier R.J."/>
        </authorList>
    </citation>
    <scope>NUCLEOTIDE SEQUENCE [LARGE SCALE GENOMIC DNA]</scope>
    <source>
        <strain evidence="9 12">RJX1047</strain>
        <strain evidence="10 13">RJX1052</strain>
    </source>
</reference>
<name>A0A076IV35_9BACT</name>
<dbReference type="EMBL" id="VVZB01000010">
    <property type="protein sequence ID" value="KAA5381087.1"/>
    <property type="molecule type" value="Genomic_DNA"/>
</dbReference>
<dbReference type="eggNOG" id="ENOG5033R7K">
    <property type="taxonomic scope" value="Bacteria"/>
</dbReference>
<reference evidence="1" key="6">
    <citation type="submission" date="2022-01" db="EMBL/GenBank/DDBJ databases">
        <title>Novel bile acid biosynthetic pathways are enriched in the microbiome of centenarians.</title>
        <authorList>
            <person name="Sato Y."/>
            <person name="Atarashi K."/>
            <person name="Plichta R.D."/>
            <person name="Arai Y."/>
            <person name="Sasajima S."/>
            <person name="Kearney M.S."/>
            <person name="Suda W."/>
            <person name="Takeshita K."/>
            <person name="Sasaki T."/>
            <person name="Okamoto S."/>
            <person name="Skelly N.A."/>
            <person name="Okamura Y."/>
            <person name="Vlamakis H."/>
            <person name="Li Y."/>
            <person name="Tanoue T."/>
            <person name="Takei H."/>
            <person name="Nittono H."/>
            <person name="Narushima S."/>
            <person name="Irie J."/>
            <person name="Itoh H."/>
            <person name="Moriya K."/>
            <person name="Sugiura Y."/>
            <person name="Suematsu M."/>
            <person name="Moritoki N."/>
            <person name="Shibata S."/>
            <person name="Littman R.D."/>
            <person name="Fischbach A.M."/>
            <person name="Uwamino Y."/>
            <person name="Inoue T."/>
            <person name="Honda A."/>
            <person name="Hattori M."/>
            <person name="Murai T."/>
            <person name="Xavier J.R."/>
            <person name="Hirose N."/>
            <person name="Honda K."/>
        </authorList>
    </citation>
    <scope>NUCLEOTIDE SEQUENCE</scope>
    <source>
        <strain evidence="1">CE91-St7</strain>
    </source>
</reference>
<evidence type="ECO:0000313" key="16">
    <source>
        <dbReference type="Proteomes" id="UP000481616"/>
    </source>
</evidence>
<reference evidence="14 15" key="2">
    <citation type="journal article" date="2019" name="Nat. Med.">
        <title>A library of human gut bacterial isolates paired with longitudinal multiomics data enables mechanistic microbiome research.</title>
        <authorList>
            <person name="Poyet M."/>
            <person name="Groussin M."/>
            <person name="Gibbons S.M."/>
            <person name="Avila-Pacheco J."/>
            <person name="Jiang X."/>
            <person name="Kearney S.M."/>
            <person name="Perrotta A.R."/>
            <person name="Berdy B."/>
            <person name="Zhao S."/>
            <person name="Lieberman T.D."/>
            <person name="Swanson P.K."/>
            <person name="Smith M."/>
            <person name="Roesemann S."/>
            <person name="Alexander J.E."/>
            <person name="Rich S.A."/>
            <person name="Livny J."/>
            <person name="Vlamakis H."/>
            <person name="Clish C."/>
            <person name="Bullock K."/>
            <person name="Deik A."/>
            <person name="Scott J."/>
            <person name="Pierce K.A."/>
            <person name="Xavier R.J."/>
            <person name="Alm E.J."/>
        </authorList>
    </citation>
    <scope>NUCLEOTIDE SEQUENCE [LARGE SCALE GENOMIC DNA]</scope>
    <source>
        <strain evidence="4 16">BIOML-A1</strain>
        <strain evidence="2 17">BIOML-A25</strain>
        <strain evidence="5 15">BIOML-A4</strain>
        <strain evidence="3 14">BIOML-A5</strain>
    </source>
</reference>
<dbReference type="EMBL" id="SLTU01000002">
    <property type="protein sequence ID" value="TDA73178.1"/>
    <property type="molecule type" value="Genomic_DNA"/>
</dbReference>
<accession>A0A076IV35</accession>
<dbReference type="KEGG" id="bdo:EL88_17615"/>
<gene>
    <name evidence="1" type="ORF">CE91St7_22720</name>
    <name evidence="8" type="ORF">DWW04_06225</name>
    <name evidence="9" type="ORF">E1I98_17455</name>
    <name evidence="10" type="ORF">E1J06_03340</name>
    <name evidence="5" type="ORF">F2Y51_04990</name>
    <name evidence="4" type="ORF">F2Y58_04370</name>
    <name evidence="3" type="ORF">F2Y61_16345</name>
    <name evidence="2" type="ORF">F2Z07_07555</name>
    <name evidence="7" type="ORF">GKD17_03365</name>
    <name evidence="6" type="ORF">KSU80_14240</name>
</gene>
<dbReference type="Proteomes" id="UP000294834">
    <property type="component" value="Unassembled WGS sequence"/>
</dbReference>
<evidence type="ECO:0000313" key="17">
    <source>
        <dbReference type="Proteomes" id="UP000481700"/>
    </source>
</evidence>
<evidence type="ECO:0000313" key="7">
    <source>
        <dbReference type="EMBL" id="QJR75488.1"/>
    </source>
</evidence>
<dbReference type="KEGG" id="bdh:GV66_09945"/>
<reference evidence="7 18" key="4">
    <citation type="submission" date="2019-11" db="EMBL/GenBank/DDBJ databases">
        <title>Complete genome sequence of Bacteroides dorei DSM 17855.</title>
        <authorList>
            <person name="Russell J.T."/>
        </authorList>
    </citation>
    <scope>NUCLEOTIDE SEQUENCE [LARGE SCALE GENOMIC DNA]</scope>
    <source>
        <strain evidence="7 18">DSM 17855</strain>
    </source>
</reference>
<evidence type="ECO:0000313" key="6">
    <source>
        <dbReference type="EMBL" id="MBV3124328.1"/>
    </source>
</evidence>
<organism evidence="9 12">
    <name type="scientific">Phocaeicola dorei</name>
    <dbReference type="NCBI Taxonomy" id="357276"/>
    <lineage>
        <taxon>Bacteria</taxon>
        <taxon>Pseudomonadati</taxon>
        <taxon>Bacteroidota</taxon>
        <taxon>Bacteroidia</taxon>
        <taxon>Bacteroidales</taxon>
        <taxon>Bacteroidaceae</taxon>
        <taxon>Phocaeicola</taxon>
    </lineage>
</organism>
<dbReference type="Proteomes" id="UP000347681">
    <property type="component" value="Unassembled WGS sequence"/>
</dbReference>
<evidence type="ECO:0000313" key="2">
    <source>
        <dbReference type="EMBL" id="KAA5321340.1"/>
    </source>
</evidence>
<protein>
    <recommendedName>
        <fullName evidence="19">Lipoprotein</fullName>
    </recommendedName>
</protein>
<proteinExistence type="predicted"/>
<dbReference type="EMBL" id="CP046176">
    <property type="protein sequence ID" value="QJR75488.1"/>
    <property type="molecule type" value="Genomic_DNA"/>
</dbReference>
<dbReference type="Proteomes" id="UP000294527">
    <property type="component" value="Unassembled WGS sequence"/>
</dbReference>
<evidence type="ECO:0000313" key="13">
    <source>
        <dbReference type="Proteomes" id="UP000294834"/>
    </source>
</evidence>
<dbReference type="PROSITE" id="PS51257">
    <property type="entry name" value="PROKAR_LIPOPROTEIN"/>
    <property type="match status" value="1"/>
</dbReference>
<dbReference type="Proteomes" id="UP000441162">
    <property type="component" value="Unassembled WGS sequence"/>
</dbReference>
<dbReference type="Proteomes" id="UP000481616">
    <property type="component" value="Unassembled WGS sequence"/>
</dbReference>
<evidence type="ECO:0000313" key="5">
    <source>
        <dbReference type="EMBL" id="KAA5406842.1"/>
    </source>
</evidence>
<evidence type="ECO:0000313" key="3">
    <source>
        <dbReference type="EMBL" id="KAA5381087.1"/>
    </source>
</evidence>
<evidence type="ECO:0000313" key="14">
    <source>
        <dbReference type="Proteomes" id="UP000347681"/>
    </source>
</evidence>
<sequence>MKIVKHYWFIAIALITMISFSSCESDEERGFDISGLYGKTWWGEMGFEDPYGERLYSYITFTSGAFPDHGVGTEERCYYDDELYRVYKFDWEIQNGWLYLYYSDGYTFIIEYPSVSGRYFYGTAEDGFEIRLEWVDGRSIRKKVS</sequence>
<evidence type="ECO:0000313" key="1">
    <source>
        <dbReference type="EMBL" id="GKH81388.1"/>
    </source>
</evidence>
<dbReference type="EMBL" id="JAHOAX010000013">
    <property type="protein sequence ID" value="MBV3124328.1"/>
    <property type="molecule type" value="Genomic_DNA"/>
</dbReference>
<evidence type="ECO:0000313" key="8">
    <source>
        <dbReference type="EMBL" id="RGV79992.1"/>
    </source>
</evidence>